<evidence type="ECO:0000259" key="3">
    <source>
        <dbReference type="Pfam" id="PF25876"/>
    </source>
</evidence>
<dbReference type="InterPro" id="IPR058627">
    <property type="entry name" value="MdtA-like_C"/>
</dbReference>
<dbReference type="Pfam" id="PF25917">
    <property type="entry name" value="BSH_RND"/>
    <property type="match status" value="1"/>
</dbReference>
<comment type="similarity">
    <text evidence="2">Belongs to the membrane fusion protein (MFP) (TC 8.A.1) family.</text>
</comment>
<feature type="domain" description="Multidrug resistance protein MdtA-like C-terminal permuted SH3" evidence="6">
    <location>
        <begin position="314"/>
        <end position="374"/>
    </location>
</feature>
<dbReference type="InterPro" id="IPR058625">
    <property type="entry name" value="MdtA-like_BSH"/>
</dbReference>
<evidence type="ECO:0000313" key="8">
    <source>
        <dbReference type="Proteomes" id="UP000818323"/>
    </source>
</evidence>
<dbReference type="InterPro" id="IPR006143">
    <property type="entry name" value="RND_pump_MFP"/>
</dbReference>
<dbReference type="Proteomes" id="UP000818323">
    <property type="component" value="Unassembled WGS sequence"/>
</dbReference>
<dbReference type="Gene3D" id="1.10.287.470">
    <property type="entry name" value="Helix hairpin bin"/>
    <property type="match status" value="1"/>
</dbReference>
<comment type="caution">
    <text evidence="7">The sequence shown here is derived from an EMBL/GenBank/DDBJ whole genome shotgun (WGS) entry which is preliminary data.</text>
</comment>
<dbReference type="InterPro" id="IPR058626">
    <property type="entry name" value="MdtA-like_b-barrel"/>
</dbReference>
<feature type="domain" description="Multidrug resistance protein MdtA-like alpha-helical hairpin" evidence="3">
    <location>
        <begin position="114"/>
        <end position="182"/>
    </location>
</feature>
<dbReference type="Pfam" id="PF25944">
    <property type="entry name" value="Beta-barrel_RND"/>
    <property type="match status" value="1"/>
</dbReference>
<dbReference type="SUPFAM" id="SSF111369">
    <property type="entry name" value="HlyD-like secretion proteins"/>
    <property type="match status" value="1"/>
</dbReference>
<proteinExistence type="inferred from homology"/>
<evidence type="ECO:0000256" key="2">
    <source>
        <dbReference type="ARBA" id="ARBA00009477"/>
    </source>
</evidence>
<organism evidence="7 8">
    <name type="scientific">Microvirga arsenatis</name>
    <dbReference type="NCBI Taxonomy" id="2692265"/>
    <lineage>
        <taxon>Bacteria</taxon>
        <taxon>Pseudomonadati</taxon>
        <taxon>Pseudomonadota</taxon>
        <taxon>Alphaproteobacteria</taxon>
        <taxon>Hyphomicrobiales</taxon>
        <taxon>Methylobacteriaceae</taxon>
        <taxon>Microvirga</taxon>
    </lineage>
</organism>
<dbReference type="NCBIfam" id="TIGR01730">
    <property type="entry name" value="RND_mfp"/>
    <property type="match status" value="1"/>
</dbReference>
<dbReference type="InterPro" id="IPR058624">
    <property type="entry name" value="MdtA-like_HH"/>
</dbReference>
<evidence type="ECO:0000259" key="4">
    <source>
        <dbReference type="Pfam" id="PF25917"/>
    </source>
</evidence>
<dbReference type="PANTHER" id="PTHR30158">
    <property type="entry name" value="ACRA/E-RELATED COMPONENT OF DRUG EFFLUX TRANSPORTER"/>
    <property type="match status" value="1"/>
</dbReference>
<keyword evidence="8" id="KW-1185">Reference proteome</keyword>
<reference evidence="7 8" key="1">
    <citation type="submission" date="2020-01" db="EMBL/GenBank/DDBJ databases">
        <title>Microvirga sp. nov., an arsenate reduction bacterium isolated from Tibet hotspring sediments.</title>
        <authorList>
            <person name="Yuan C.-G."/>
        </authorList>
    </citation>
    <scope>NUCLEOTIDE SEQUENCE [LARGE SCALE GENOMIC DNA]</scope>
    <source>
        <strain evidence="7 8">SYSU G3D203</strain>
    </source>
</reference>
<evidence type="ECO:0000256" key="1">
    <source>
        <dbReference type="ARBA" id="ARBA00004196"/>
    </source>
</evidence>
<name>A0ABW9Z205_9HYPH</name>
<protein>
    <submittedName>
        <fullName evidence="7">Efflux RND transporter periplasmic adaptor subunit</fullName>
    </submittedName>
</protein>
<comment type="subcellular location">
    <subcellularLocation>
        <location evidence="1">Cell envelope</location>
    </subcellularLocation>
</comment>
<dbReference type="EMBL" id="JAAAXJ010000017">
    <property type="protein sequence ID" value="NBJ26699.1"/>
    <property type="molecule type" value="Genomic_DNA"/>
</dbReference>
<feature type="domain" description="Multidrug resistance protein MdtA-like beta-barrel" evidence="5">
    <location>
        <begin position="220"/>
        <end position="307"/>
    </location>
</feature>
<evidence type="ECO:0000313" key="7">
    <source>
        <dbReference type="EMBL" id="NBJ26699.1"/>
    </source>
</evidence>
<sequence length="405" mass="43195">MTIVSRTRLLTSLGAVSAILSGVALWPVLGSTATRGSDTGPAPSAMPANVAAIDSRDVSLWEEFSGRLEAIERVNLRPRIPGAIESVHFREGSLVRKGDLLFTIDPAPYIAEVEKAEAQVRAAEANLAFARGELERGMKMTANQTIAQRDLDTRLSNVREAEANLSAANAVAKAARLNLSYTEVRAPISGRVGKIEVTAGNLVDGGSSAPVLTTIVSTNPIYVSFDADERAVQRAIETLPAGRNRRDHLDRIPVEMQSGPGAEVVRGKLQLIDHTVNSASGTIRMRAVFDNGDDRLMPGQFARIRLGQAKTTSALVVPERAIGVDQDKKYVLVVDQTSKANYREIKLGASVDGGRIVTSGLNPGERIIVDGLQKVRPGALIAPQSDRPETSAALRMQHSSASAGN</sequence>
<dbReference type="Gene3D" id="2.40.50.100">
    <property type="match status" value="1"/>
</dbReference>
<evidence type="ECO:0000259" key="6">
    <source>
        <dbReference type="Pfam" id="PF25967"/>
    </source>
</evidence>
<dbReference type="PANTHER" id="PTHR30158:SF10">
    <property type="entry name" value="CATION EFFLUX PUMP"/>
    <property type="match status" value="1"/>
</dbReference>
<dbReference type="Gene3D" id="2.40.30.170">
    <property type="match status" value="1"/>
</dbReference>
<accession>A0ABW9Z205</accession>
<dbReference type="Gene3D" id="2.40.420.20">
    <property type="match status" value="1"/>
</dbReference>
<gene>
    <name evidence="7" type="ORF">GR303_20345</name>
</gene>
<dbReference type="Pfam" id="PF25967">
    <property type="entry name" value="RND-MFP_C"/>
    <property type="match status" value="1"/>
</dbReference>
<feature type="domain" description="Multidrug resistance protein MdtA-like barrel-sandwich hybrid" evidence="4">
    <location>
        <begin position="73"/>
        <end position="214"/>
    </location>
</feature>
<evidence type="ECO:0000259" key="5">
    <source>
        <dbReference type="Pfam" id="PF25944"/>
    </source>
</evidence>
<dbReference type="Pfam" id="PF25876">
    <property type="entry name" value="HH_MFP_RND"/>
    <property type="match status" value="1"/>
</dbReference>